<sequence>MTNMFSQLGEKKTPKIAPRNIPEIILKVIDNCNLILKEICQQFPKTENRLRKDFIGIRADTEENRERIINFFKEKKVEFVPNESFEDRPMKVVI</sequence>
<organism evidence="1 2">
    <name type="scientific">Araneus ventricosus</name>
    <name type="common">Orbweaver spider</name>
    <name type="synonym">Epeira ventricosa</name>
    <dbReference type="NCBI Taxonomy" id="182803"/>
    <lineage>
        <taxon>Eukaryota</taxon>
        <taxon>Metazoa</taxon>
        <taxon>Ecdysozoa</taxon>
        <taxon>Arthropoda</taxon>
        <taxon>Chelicerata</taxon>
        <taxon>Arachnida</taxon>
        <taxon>Araneae</taxon>
        <taxon>Araneomorphae</taxon>
        <taxon>Entelegynae</taxon>
        <taxon>Araneoidea</taxon>
        <taxon>Araneidae</taxon>
        <taxon>Araneus</taxon>
    </lineage>
</organism>
<evidence type="ECO:0000313" key="2">
    <source>
        <dbReference type="Proteomes" id="UP000499080"/>
    </source>
</evidence>
<keyword evidence="2" id="KW-1185">Reference proteome</keyword>
<reference evidence="1 2" key="1">
    <citation type="journal article" date="2019" name="Sci. Rep.">
        <title>Orb-weaving spider Araneus ventricosus genome elucidates the spidroin gene catalogue.</title>
        <authorList>
            <person name="Kono N."/>
            <person name="Nakamura H."/>
            <person name="Ohtoshi R."/>
            <person name="Moran D.A.P."/>
            <person name="Shinohara A."/>
            <person name="Yoshida Y."/>
            <person name="Fujiwara M."/>
            <person name="Mori M."/>
            <person name="Tomita M."/>
            <person name="Arakawa K."/>
        </authorList>
    </citation>
    <scope>NUCLEOTIDE SEQUENCE [LARGE SCALE GENOMIC DNA]</scope>
</reference>
<dbReference type="Proteomes" id="UP000499080">
    <property type="component" value="Unassembled WGS sequence"/>
</dbReference>
<dbReference type="OrthoDB" id="6434386at2759"/>
<protein>
    <submittedName>
        <fullName evidence="1">Uncharacterized protein</fullName>
    </submittedName>
</protein>
<dbReference type="EMBL" id="BGPR01058444">
    <property type="protein sequence ID" value="GBO34608.1"/>
    <property type="molecule type" value="Genomic_DNA"/>
</dbReference>
<gene>
    <name evidence="1" type="ORF">AVEN_148413_1</name>
</gene>
<comment type="caution">
    <text evidence="1">The sequence shown here is derived from an EMBL/GenBank/DDBJ whole genome shotgun (WGS) entry which is preliminary data.</text>
</comment>
<evidence type="ECO:0000313" key="1">
    <source>
        <dbReference type="EMBL" id="GBO34608.1"/>
    </source>
</evidence>
<dbReference type="AlphaFoldDB" id="A0A4Y2WDG2"/>
<accession>A0A4Y2WDG2</accession>
<name>A0A4Y2WDG2_ARAVE</name>
<proteinExistence type="predicted"/>